<organism evidence="10 11">
    <name type="scientific">Romanomermis culicivorax</name>
    <name type="common">Nematode worm</name>
    <dbReference type="NCBI Taxonomy" id="13658"/>
    <lineage>
        <taxon>Eukaryota</taxon>
        <taxon>Metazoa</taxon>
        <taxon>Ecdysozoa</taxon>
        <taxon>Nematoda</taxon>
        <taxon>Enoplea</taxon>
        <taxon>Dorylaimia</taxon>
        <taxon>Mermithida</taxon>
        <taxon>Mermithoidea</taxon>
        <taxon>Mermithidae</taxon>
        <taxon>Romanomermis</taxon>
    </lineage>
</organism>
<dbReference type="SUPFAM" id="SSF90123">
    <property type="entry name" value="ABC transporter transmembrane region"/>
    <property type="match status" value="1"/>
</dbReference>
<name>A0A915JJP9_ROMCU</name>
<accession>A0A915JJP9</accession>
<evidence type="ECO:0000256" key="4">
    <source>
        <dbReference type="ARBA" id="ARBA00022692"/>
    </source>
</evidence>
<dbReference type="CDD" id="cd03244">
    <property type="entry name" value="ABCC_MRP_domain2"/>
    <property type="match status" value="1"/>
</dbReference>
<dbReference type="FunFam" id="3.40.50.300:FF:000163">
    <property type="entry name" value="Multidrug resistance-associated protein member 4"/>
    <property type="match status" value="1"/>
</dbReference>
<dbReference type="PANTHER" id="PTHR24223:SF456">
    <property type="entry name" value="MULTIDRUG RESISTANCE-ASSOCIATED PROTEIN LETHAL(2)03659"/>
    <property type="match status" value="1"/>
</dbReference>
<dbReference type="PROSITE" id="PS50893">
    <property type="entry name" value="ABC_TRANSPORTER_2"/>
    <property type="match status" value="1"/>
</dbReference>
<dbReference type="Gene3D" id="1.20.1560.10">
    <property type="entry name" value="ABC transporter type 1, transmembrane domain"/>
    <property type="match status" value="1"/>
</dbReference>
<evidence type="ECO:0000256" key="6">
    <source>
        <dbReference type="ARBA" id="ARBA00022840"/>
    </source>
</evidence>
<evidence type="ECO:0000259" key="9">
    <source>
        <dbReference type="PROSITE" id="PS50893"/>
    </source>
</evidence>
<dbReference type="GO" id="GO:0042626">
    <property type="term" value="F:ATPase-coupled transmembrane transporter activity"/>
    <property type="evidence" value="ECO:0007669"/>
    <property type="project" value="TreeGrafter"/>
</dbReference>
<dbReference type="InterPro" id="IPR050173">
    <property type="entry name" value="ABC_transporter_C-like"/>
</dbReference>
<keyword evidence="5" id="KW-0547">Nucleotide-binding</keyword>
<dbReference type="InterPro" id="IPR036640">
    <property type="entry name" value="ABC1_TM_sf"/>
</dbReference>
<comment type="similarity">
    <text evidence="2">Belongs to the ABC transporter superfamily. ABCC family. Conjugate transporter (TC 3.A.1.208) subfamily.</text>
</comment>
<dbReference type="WBParaSite" id="nRc.2.0.1.t26333-RA">
    <property type="protein sequence ID" value="nRc.2.0.1.t26333-RA"/>
    <property type="gene ID" value="nRc.2.0.1.g26333"/>
</dbReference>
<dbReference type="InterPro" id="IPR017871">
    <property type="entry name" value="ABC_transporter-like_CS"/>
</dbReference>
<evidence type="ECO:0000256" key="5">
    <source>
        <dbReference type="ARBA" id="ARBA00022741"/>
    </source>
</evidence>
<evidence type="ECO:0000313" key="10">
    <source>
        <dbReference type="Proteomes" id="UP000887565"/>
    </source>
</evidence>
<dbReference type="Gene3D" id="3.40.50.300">
    <property type="entry name" value="P-loop containing nucleotide triphosphate hydrolases"/>
    <property type="match status" value="1"/>
</dbReference>
<dbReference type="AlphaFoldDB" id="A0A915JJP9"/>
<reference evidence="11" key="1">
    <citation type="submission" date="2022-11" db="UniProtKB">
        <authorList>
            <consortium name="WormBaseParasite"/>
        </authorList>
    </citation>
    <scope>IDENTIFICATION</scope>
</reference>
<dbReference type="InterPro" id="IPR003593">
    <property type="entry name" value="AAA+_ATPase"/>
</dbReference>
<dbReference type="PANTHER" id="PTHR24223">
    <property type="entry name" value="ATP-BINDING CASSETTE SUB-FAMILY C"/>
    <property type="match status" value="1"/>
</dbReference>
<dbReference type="SUPFAM" id="SSF52540">
    <property type="entry name" value="P-loop containing nucleoside triphosphate hydrolases"/>
    <property type="match status" value="1"/>
</dbReference>
<dbReference type="Pfam" id="PF00005">
    <property type="entry name" value="ABC_tran"/>
    <property type="match status" value="1"/>
</dbReference>
<keyword evidence="6" id="KW-0067">ATP-binding</keyword>
<keyword evidence="10" id="KW-1185">Reference proteome</keyword>
<sequence>QSSGSIGLTLFYVTWLLGFVRWFVRQSTEIENSIVSVERILDYTNLKPEWNAKSNEKNILKIDKLEHWPKAGTIEFNDVSLIYVKNSTLALKNLSFKIQAGEKVGIVGRSGAGKSSILNVLERLYEFRGQILIDDVDIRLIDLYEIRKRITVIPQESILFGGTLRKNLDPFDEFSDDQLWKALEQVKIKSTFKNATACSLDMHLSDSGLNLSVGQRQLICLARAMLEKNKVVLIDEATSHIDPITDTIMQNLIAEQFRESTILIIAHRLRTIMNCTKIMVIKDGQLVEMGEPTVLDHKIDGHFYKLLKESAN</sequence>
<dbReference type="GO" id="GO:0016020">
    <property type="term" value="C:membrane"/>
    <property type="evidence" value="ECO:0007669"/>
    <property type="project" value="UniProtKB-SubCell"/>
</dbReference>
<evidence type="ECO:0000256" key="2">
    <source>
        <dbReference type="ARBA" id="ARBA00009726"/>
    </source>
</evidence>
<keyword evidence="4" id="KW-0812">Transmembrane</keyword>
<evidence type="ECO:0000256" key="3">
    <source>
        <dbReference type="ARBA" id="ARBA00022448"/>
    </source>
</evidence>
<evidence type="ECO:0000256" key="8">
    <source>
        <dbReference type="ARBA" id="ARBA00023136"/>
    </source>
</evidence>
<keyword evidence="3" id="KW-0813">Transport</keyword>
<evidence type="ECO:0000313" key="11">
    <source>
        <dbReference type="WBParaSite" id="nRc.2.0.1.t26333-RA"/>
    </source>
</evidence>
<dbReference type="InterPro" id="IPR027417">
    <property type="entry name" value="P-loop_NTPase"/>
</dbReference>
<dbReference type="SMART" id="SM00382">
    <property type="entry name" value="AAA"/>
    <property type="match status" value="1"/>
</dbReference>
<protein>
    <submittedName>
        <fullName evidence="11">ABC transporter domain-containing protein</fullName>
    </submittedName>
</protein>
<keyword evidence="7" id="KW-1133">Transmembrane helix</keyword>
<evidence type="ECO:0000256" key="7">
    <source>
        <dbReference type="ARBA" id="ARBA00022989"/>
    </source>
</evidence>
<proteinExistence type="inferred from homology"/>
<dbReference type="Proteomes" id="UP000887565">
    <property type="component" value="Unplaced"/>
</dbReference>
<dbReference type="OMA" id="SEFATHT"/>
<feature type="domain" description="ABC transporter" evidence="9">
    <location>
        <begin position="74"/>
        <end position="308"/>
    </location>
</feature>
<evidence type="ECO:0000256" key="1">
    <source>
        <dbReference type="ARBA" id="ARBA00004141"/>
    </source>
</evidence>
<dbReference type="PROSITE" id="PS00211">
    <property type="entry name" value="ABC_TRANSPORTER_1"/>
    <property type="match status" value="1"/>
</dbReference>
<comment type="subcellular location">
    <subcellularLocation>
        <location evidence="1">Membrane</location>
        <topology evidence="1">Multi-pass membrane protein</topology>
    </subcellularLocation>
</comment>
<dbReference type="InterPro" id="IPR003439">
    <property type="entry name" value="ABC_transporter-like_ATP-bd"/>
</dbReference>
<dbReference type="GO" id="GO:0005524">
    <property type="term" value="F:ATP binding"/>
    <property type="evidence" value="ECO:0007669"/>
    <property type="project" value="UniProtKB-KW"/>
</dbReference>
<keyword evidence="8" id="KW-0472">Membrane</keyword>
<dbReference type="GO" id="GO:0016887">
    <property type="term" value="F:ATP hydrolysis activity"/>
    <property type="evidence" value="ECO:0007669"/>
    <property type="project" value="InterPro"/>
</dbReference>